<reference evidence="1 2" key="1">
    <citation type="submission" date="2019-07" db="EMBL/GenBank/DDBJ databases">
        <title>Whole genome shotgun sequence of Vibrio superstes NBRC 103154.</title>
        <authorList>
            <person name="Hosoyama A."/>
            <person name="Uohara A."/>
            <person name="Ohji S."/>
            <person name="Ichikawa N."/>
        </authorList>
    </citation>
    <scope>NUCLEOTIDE SEQUENCE [LARGE SCALE GENOMIC DNA]</scope>
    <source>
        <strain evidence="1 2">NBRC 103154</strain>
    </source>
</reference>
<organism evidence="1 2">
    <name type="scientific">Vibrio superstes NBRC 103154</name>
    <dbReference type="NCBI Taxonomy" id="1219062"/>
    <lineage>
        <taxon>Bacteria</taxon>
        <taxon>Pseudomonadati</taxon>
        <taxon>Pseudomonadota</taxon>
        <taxon>Gammaproteobacteria</taxon>
        <taxon>Vibrionales</taxon>
        <taxon>Vibrionaceae</taxon>
        <taxon>Vibrio</taxon>
    </lineage>
</organism>
<sequence length="73" mass="8579">MIKRRDYVGFPRHWFNRKILKLYSESIDKALLRSGLSESKSIAWFGRFVAKADGINCISYLKNRREIQVNTEG</sequence>
<protein>
    <submittedName>
        <fullName evidence="1">Uncharacterized protein</fullName>
    </submittedName>
</protein>
<evidence type="ECO:0000313" key="1">
    <source>
        <dbReference type="EMBL" id="GEM81215.1"/>
    </source>
</evidence>
<keyword evidence="2" id="KW-1185">Reference proteome</keyword>
<gene>
    <name evidence="1" type="ORF">VSU01S_34600</name>
</gene>
<name>A0A511QV14_9VIBR</name>
<proteinExistence type="predicted"/>
<accession>A0A511QV14</accession>
<dbReference type="AlphaFoldDB" id="A0A511QV14"/>
<dbReference type="Proteomes" id="UP000321113">
    <property type="component" value="Unassembled WGS sequence"/>
</dbReference>
<evidence type="ECO:0000313" key="2">
    <source>
        <dbReference type="Proteomes" id="UP000321113"/>
    </source>
</evidence>
<dbReference type="EMBL" id="BJXK01000019">
    <property type="protein sequence ID" value="GEM81215.1"/>
    <property type="molecule type" value="Genomic_DNA"/>
</dbReference>
<comment type="caution">
    <text evidence="1">The sequence shown here is derived from an EMBL/GenBank/DDBJ whole genome shotgun (WGS) entry which is preliminary data.</text>
</comment>